<reference evidence="1 2" key="1">
    <citation type="submission" date="2020-10" db="EMBL/GenBank/DDBJ databases">
        <title>Sequencing the genomes of 1000 actinobacteria strains.</title>
        <authorList>
            <person name="Klenk H.-P."/>
        </authorList>
    </citation>
    <scope>NUCLEOTIDE SEQUENCE [LARGE SCALE GENOMIC DNA]</scope>
    <source>
        <strain evidence="1 2">DSM 43748</strain>
    </source>
</reference>
<gene>
    <name evidence="1" type="ORF">H4W81_000312</name>
</gene>
<proteinExistence type="predicted"/>
<dbReference type="EMBL" id="JADBEF010000001">
    <property type="protein sequence ID" value="MBE1557533.1"/>
    <property type="molecule type" value="Genomic_DNA"/>
</dbReference>
<sequence>MAMCVVEAVVLATGALLLLRKTAGLRLIATGGAGVTMQAVHTIVSWRYLVSLSALGFLTLTDCRRGDCRCAHGRAPVHRPLVRQRRS</sequence>
<accession>A0ABR9K6Z0</accession>
<comment type="caution">
    <text evidence="1">The sequence shown here is derived from an EMBL/GenBank/DDBJ whole genome shotgun (WGS) entry which is preliminary data.</text>
</comment>
<dbReference type="Proteomes" id="UP000661607">
    <property type="component" value="Unassembled WGS sequence"/>
</dbReference>
<keyword evidence="2" id="KW-1185">Reference proteome</keyword>
<organism evidence="1 2">
    <name type="scientific">Nonomuraea africana</name>
    <dbReference type="NCBI Taxonomy" id="46171"/>
    <lineage>
        <taxon>Bacteria</taxon>
        <taxon>Bacillati</taxon>
        <taxon>Actinomycetota</taxon>
        <taxon>Actinomycetes</taxon>
        <taxon>Streptosporangiales</taxon>
        <taxon>Streptosporangiaceae</taxon>
        <taxon>Nonomuraea</taxon>
    </lineage>
</organism>
<protein>
    <submittedName>
        <fullName evidence="1">Uncharacterized protein</fullName>
    </submittedName>
</protein>
<name>A0ABR9K6Z0_9ACTN</name>
<evidence type="ECO:0000313" key="1">
    <source>
        <dbReference type="EMBL" id="MBE1557533.1"/>
    </source>
</evidence>
<dbReference type="RefSeq" id="WP_192781452.1">
    <property type="nucleotide sequence ID" value="NZ_BAAASY010000019.1"/>
</dbReference>
<evidence type="ECO:0000313" key="2">
    <source>
        <dbReference type="Proteomes" id="UP000661607"/>
    </source>
</evidence>